<protein>
    <recommendedName>
        <fullName evidence="5">Lipoprotein</fullName>
    </recommendedName>
</protein>
<organism evidence="3 4">
    <name type="scientific">Fredinandcohnia quinoae</name>
    <dbReference type="NCBI Taxonomy" id="2918902"/>
    <lineage>
        <taxon>Bacteria</taxon>
        <taxon>Bacillati</taxon>
        <taxon>Bacillota</taxon>
        <taxon>Bacilli</taxon>
        <taxon>Bacillales</taxon>
        <taxon>Bacillaceae</taxon>
        <taxon>Fredinandcohnia</taxon>
    </lineage>
</organism>
<dbReference type="AlphaFoldDB" id="A0AAW5E4E4"/>
<evidence type="ECO:0008006" key="5">
    <source>
        <dbReference type="Google" id="ProtNLM"/>
    </source>
</evidence>
<dbReference type="PROSITE" id="PS51257">
    <property type="entry name" value="PROKAR_LIPOPROTEIN"/>
    <property type="match status" value="1"/>
</dbReference>
<evidence type="ECO:0000313" key="3">
    <source>
        <dbReference type="EMBL" id="MCH1624206.1"/>
    </source>
</evidence>
<feature type="compositionally biased region" description="Polar residues" evidence="1">
    <location>
        <begin position="27"/>
        <end position="40"/>
    </location>
</feature>
<accession>A0AAW5E4E4</accession>
<evidence type="ECO:0000256" key="1">
    <source>
        <dbReference type="SAM" id="MobiDB-lite"/>
    </source>
</evidence>
<feature type="region of interest" description="Disordered" evidence="1">
    <location>
        <begin position="27"/>
        <end position="84"/>
    </location>
</feature>
<keyword evidence="2" id="KW-0732">Signal</keyword>
<evidence type="ECO:0000256" key="2">
    <source>
        <dbReference type="SAM" id="SignalP"/>
    </source>
</evidence>
<feature type="signal peptide" evidence="2">
    <location>
        <begin position="1"/>
        <end position="21"/>
    </location>
</feature>
<evidence type="ECO:0000313" key="4">
    <source>
        <dbReference type="Proteomes" id="UP001431131"/>
    </source>
</evidence>
<sequence length="205" mass="22139">MKKLSLILSFNVALLMLVGCAGNSNEKSIADSSGNSSVIETTEDGKLEESDTENANDKTSGESDSDSASESNNAPDKEDKNTLPQYSSEQIEYARVWLQLGPNQELDELNVRHISAGEPLNPDDATSGSYPEDVIQLAGARLVDGSITYSGNGDGTINVYNVPLRWDGNYPAGESFYADIIENTKLVSIDTGNDEEIIKLIEVQK</sequence>
<proteinExistence type="predicted"/>
<reference evidence="3" key="1">
    <citation type="submission" date="2022-02" db="EMBL/GenBank/DDBJ databases">
        <title>Fredinandcohnia quinoae sp. nov. isolated from Chenopodium quinoa seeds.</title>
        <authorList>
            <person name="Saati-Santamaria Z."/>
            <person name="Flores-Felix J.D."/>
            <person name="Igual J.M."/>
            <person name="Velazquez E."/>
            <person name="Garcia-Fraile P."/>
            <person name="Martinez-Molina E."/>
        </authorList>
    </citation>
    <scope>NUCLEOTIDE SEQUENCE</scope>
    <source>
        <strain evidence="3">SECRCQ15</strain>
    </source>
</reference>
<comment type="caution">
    <text evidence="3">The sequence shown here is derived from an EMBL/GenBank/DDBJ whole genome shotgun (WGS) entry which is preliminary data.</text>
</comment>
<dbReference type="EMBL" id="JAKTTI010000002">
    <property type="protein sequence ID" value="MCH1624206.1"/>
    <property type="molecule type" value="Genomic_DNA"/>
</dbReference>
<name>A0AAW5E4E4_9BACI</name>
<feature type="chain" id="PRO_5043531873" description="Lipoprotein" evidence="2">
    <location>
        <begin position="22"/>
        <end position="205"/>
    </location>
</feature>
<keyword evidence="4" id="KW-1185">Reference proteome</keyword>
<dbReference type="RefSeq" id="WP_240252455.1">
    <property type="nucleotide sequence ID" value="NZ_JAKTTI010000002.1"/>
</dbReference>
<feature type="compositionally biased region" description="Basic and acidic residues" evidence="1">
    <location>
        <begin position="43"/>
        <end position="61"/>
    </location>
</feature>
<gene>
    <name evidence="3" type="ORF">MJG50_02605</name>
</gene>
<dbReference type="Proteomes" id="UP001431131">
    <property type="component" value="Unassembled WGS sequence"/>
</dbReference>